<dbReference type="GO" id="GO:0005737">
    <property type="term" value="C:cytoplasm"/>
    <property type="evidence" value="ECO:0007669"/>
    <property type="project" value="UniProtKB-SubCell"/>
</dbReference>
<dbReference type="GO" id="GO:0003676">
    <property type="term" value="F:nucleic acid binding"/>
    <property type="evidence" value="ECO:0007669"/>
    <property type="project" value="InterPro"/>
</dbReference>
<comment type="subcellular location">
    <subcellularLocation>
        <location evidence="1">Cytoplasm</location>
    </subcellularLocation>
</comment>
<dbReference type="PROSITE" id="PS00092">
    <property type="entry name" value="N6_MTASE"/>
    <property type="match status" value="1"/>
</dbReference>
<dbReference type="AlphaFoldDB" id="A0A5A8DAA6"/>
<dbReference type="Proteomes" id="UP000325113">
    <property type="component" value="Unassembled WGS sequence"/>
</dbReference>
<dbReference type="SUPFAM" id="SSF53335">
    <property type="entry name" value="S-adenosyl-L-methionine-dependent methyltransferases"/>
    <property type="match status" value="1"/>
</dbReference>
<dbReference type="GO" id="GO:0016279">
    <property type="term" value="F:protein-lysine N-methyltransferase activity"/>
    <property type="evidence" value="ECO:0007669"/>
    <property type="project" value="InterPro"/>
</dbReference>
<keyword evidence="3" id="KW-0489">Methyltransferase</keyword>
<evidence type="ECO:0000256" key="5">
    <source>
        <dbReference type="SAM" id="MobiDB-lite"/>
    </source>
</evidence>
<feature type="region of interest" description="Disordered" evidence="5">
    <location>
        <begin position="142"/>
        <end position="168"/>
    </location>
</feature>
<evidence type="ECO:0000256" key="4">
    <source>
        <dbReference type="ARBA" id="ARBA00022679"/>
    </source>
</evidence>
<organism evidence="6 7">
    <name type="scientific">Cafeteria roenbergensis</name>
    <name type="common">Marine flagellate</name>
    <dbReference type="NCBI Taxonomy" id="33653"/>
    <lineage>
        <taxon>Eukaryota</taxon>
        <taxon>Sar</taxon>
        <taxon>Stramenopiles</taxon>
        <taxon>Bigyra</taxon>
        <taxon>Opalozoa</taxon>
        <taxon>Bicosoecida</taxon>
        <taxon>Cafeteriaceae</taxon>
        <taxon>Cafeteria</taxon>
    </lineage>
</organism>
<evidence type="ECO:0000313" key="6">
    <source>
        <dbReference type="EMBL" id="KAA0161494.1"/>
    </source>
</evidence>
<dbReference type="InterPro" id="IPR019369">
    <property type="entry name" value="Efm5/EEF1AKMT1"/>
</dbReference>
<accession>A0A5A8DAA6</accession>
<keyword evidence="2" id="KW-0963">Cytoplasm</keyword>
<dbReference type="GO" id="GO:0032259">
    <property type="term" value="P:methylation"/>
    <property type="evidence" value="ECO:0007669"/>
    <property type="project" value="UniProtKB-KW"/>
</dbReference>
<evidence type="ECO:0000256" key="3">
    <source>
        <dbReference type="ARBA" id="ARBA00022603"/>
    </source>
</evidence>
<protein>
    <submittedName>
        <fullName evidence="6">Uncharacterized protein</fullName>
    </submittedName>
</protein>
<reference evidence="6 7" key="1">
    <citation type="submission" date="2019-07" db="EMBL/GenBank/DDBJ databases">
        <title>Genomes of Cafeteria roenbergensis.</title>
        <authorList>
            <person name="Fischer M.G."/>
            <person name="Hackl T."/>
            <person name="Roman M."/>
        </authorList>
    </citation>
    <scope>NUCLEOTIDE SEQUENCE [LARGE SCALE GENOMIC DNA]</scope>
    <source>
        <strain evidence="6 7">Cflag</strain>
    </source>
</reference>
<keyword evidence="4" id="KW-0808">Transferase</keyword>
<name>A0A5A8DAA6_CAFRO</name>
<dbReference type="InterPro" id="IPR029063">
    <property type="entry name" value="SAM-dependent_MTases_sf"/>
</dbReference>
<dbReference type="PANTHER" id="PTHR13200">
    <property type="entry name" value="EEF1A LYSINE METHYLTRANSFERASE 1"/>
    <property type="match status" value="1"/>
</dbReference>
<evidence type="ECO:0000256" key="2">
    <source>
        <dbReference type="ARBA" id="ARBA00022490"/>
    </source>
</evidence>
<proteinExistence type="predicted"/>
<evidence type="ECO:0000313" key="7">
    <source>
        <dbReference type="Proteomes" id="UP000325113"/>
    </source>
</evidence>
<evidence type="ECO:0000256" key="1">
    <source>
        <dbReference type="ARBA" id="ARBA00004496"/>
    </source>
</evidence>
<dbReference type="EMBL" id="VLTM01000035">
    <property type="protein sequence ID" value="KAA0161494.1"/>
    <property type="molecule type" value="Genomic_DNA"/>
</dbReference>
<dbReference type="Pfam" id="PF10237">
    <property type="entry name" value="N6-adenineMlase"/>
    <property type="match status" value="1"/>
</dbReference>
<sequence>MASAEARAAVHISKFLAKTEERAEFNQYYYSKDTLSALLASLRELGAVRIAFLSTPSVYFSMTPEERKLSYVFDLDDEQFGSDPRFVKYDFNQPLGFPSELTGAFDAVVIDPPFITREVWEKYTETARALLAKDPLAALPAAAPETAPAEEDSSTEADGGAGAAAGAEPAEPAAAAAAAAASTRGLVLLSTIAENRAMMKELLGVEPTRFRPCIPNLVYQYDLYANYPSPALAVKNAEVPDPDDD</sequence>
<dbReference type="InterPro" id="IPR002052">
    <property type="entry name" value="DNA_methylase_N6_adenine_CS"/>
</dbReference>
<gene>
    <name evidence="6" type="ORF">FNF31_03777</name>
</gene>
<dbReference type="InterPro" id="IPR041370">
    <property type="entry name" value="Mlase_EEF1AKMT1/ZCCHC4"/>
</dbReference>
<dbReference type="PANTHER" id="PTHR13200:SF1">
    <property type="entry name" value="NUCLEIC ACID BINDING PROTEIN"/>
    <property type="match status" value="1"/>
</dbReference>
<comment type="caution">
    <text evidence="6">The sequence shown here is derived from an EMBL/GenBank/DDBJ whole genome shotgun (WGS) entry which is preliminary data.</text>
</comment>